<dbReference type="Proteomes" id="UP001281147">
    <property type="component" value="Unassembled WGS sequence"/>
</dbReference>
<protein>
    <submittedName>
        <fullName evidence="1">Uncharacterized protein</fullName>
    </submittedName>
</protein>
<reference evidence="1" key="1">
    <citation type="submission" date="2023-07" db="EMBL/GenBank/DDBJ databases">
        <title>Black Yeasts Isolated from many extreme environments.</title>
        <authorList>
            <person name="Coleine C."/>
            <person name="Stajich J.E."/>
            <person name="Selbmann L."/>
        </authorList>
    </citation>
    <scope>NUCLEOTIDE SEQUENCE</scope>
    <source>
        <strain evidence="1">CCFEE 5714</strain>
    </source>
</reference>
<proteinExistence type="predicted"/>
<sequence>MDSDLQPLVSMNLQETNSDGTAKEIHAELGPVEAEGQTIQDRDEGPHEASDSSKADVVEGVRPPSENGAMPVNRKAVEPEVLEQCLKQIKSDSEPDSATSVASATSDHRQRKSIPKLKEMSMKAFENRHDGGPQSYYADSFFENEHYTIDVVMAACACTQPKPAAVDRSRAVDQGTSLTAEISSTTGGSNTVLFIQINSPALCAVLDKHAGYPTESSHDPEPNTAPLIMLAPFKPLCYHIDRLKSRQAELNGKLHGMAWERMIPVGTDNDGIHIDALNGKIKATEEEGHIPPTGLSPDEGGREDDDRGVLLNTPNPDKGAPGEAAAISDNLAHKEHTVPSTPEKDSFVSGLPNTAQSIGPATPKSTVDELKAATKVDDSDLECLVYYRKQGRKSLLQLSKRRGCMSFSYILDEGISRGWAVKLEAIINFQRTRASSVIPAMKVITKHGWTIKMMFIDESHAEADLDAVSTALATFAESSKSSRLATNEDLLKPGPDTVTIEAFHDFDKLDISTQRDTRAVIPVNTDYQEKESQLCHPQRFIEAAQWEPVDFRAQDGSEPEDFLNDEDRTGDGLKAYEDLSCLIYFYDQYVRSHWELLRSRNVKTVRFGDLCLLFQPGDRVFVPDDEHKVWRVSNVTGGRPHLNHLLSNAFNVDGDVLPDGGDAAKKPSTTSKEDHAAGTKELKDLRAYPLRSLTQEDGSAGLDLLRSIDRDGQRFAKLCLTPKQTGNRLFYYDGRTDVRSPGGEHLSREPRRRADQEGIKLLGPSTVRAGDVSSQVVVDFDKTFQYYPDWKPEFEKREPPENSPDERYSLATDVAKLVTYLCRWEELYDSEEAYSWKDKDAWLQVSLDERSDTRILLRDEDYSLLPDRVYGFVLRTRSWNRLQEITADDTPWNDLQIPMEHRVTLMSLVNRHFVNKAASKSLSQTQDYDIIQGKGKREPSSKGDRNADSKKVGASSCSYTALQVWER</sequence>
<evidence type="ECO:0000313" key="1">
    <source>
        <dbReference type="EMBL" id="KAK3702198.1"/>
    </source>
</evidence>
<accession>A0ACC3MTD9</accession>
<gene>
    <name evidence="1" type="ORF">LTR37_015030</name>
</gene>
<dbReference type="EMBL" id="JAUTXU010000164">
    <property type="protein sequence ID" value="KAK3702198.1"/>
    <property type="molecule type" value="Genomic_DNA"/>
</dbReference>
<comment type="caution">
    <text evidence="1">The sequence shown here is derived from an EMBL/GenBank/DDBJ whole genome shotgun (WGS) entry which is preliminary data.</text>
</comment>
<organism evidence="1 2">
    <name type="scientific">Vermiconidia calcicola</name>
    <dbReference type="NCBI Taxonomy" id="1690605"/>
    <lineage>
        <taxon>Eukaryota</taxon>
        <taxon>Fungi</taxon>
        <taxon>Dikarya</taxon>
        <taxon>Ascomycota</taxon>
        <taxon>Pezizomycotina</taxon>
        <taxon>Dothideomycetes</taxon>
        <taxon>Dothideomycetidae</taxon>
        <taxon>Mycosphaerellales</taxon>
        <taxon>Extremaceae</taxon>
        <taxon>Vermiconidia</taxon>
    </lineage>
</organism>
<name>A0ACC3MTD9_9PEZI</name>
<evidence type="ECO:0000313" key="2">
    <source>
        <dbReference type="Proteomes" id="UP001281147"/>
    </source>
</evidence>
<keyword evidence="2" id="KW-1185">Reference proteome</keyword>